<comment type="caution">
    <text evidence="2">The sequence shown here is derived from an EMBL/GenBank/DDBJ whole genome shotgun (WGS) entry which is preliminary data.</text>
</comment>
<reference evidence="2 3" key="1">
    <citation type="submission" date="2015-12" db="EMBL/GenBank/DDBJ databases">
        <title>Draft genome sequence of Moniliophthora roreri, the causal agent of frosty pod rot of cacao.</title>
        <authorList>
            <person name="Aime M.C."/>
            <person name="Diaz-Valderrama J.R."/>
            <person name="Kijpornyongpan T."/>
            <person name="Phillips-Mora W."/>
        </authorList>
    </citation>
    <scope>NUCLEOTIDE SEQUENCE [LARGE SCALE GENOMIC DNA]</scope>
    <source>
        <strain evidence="2 3">MCA 2952</strain>
    </source>
</reference>
<dbReference type="PANTHER" id="PTHR34605:SF4">
    <property type="entry name" value="DNA ADENINE METHYLTRANSFERASE"/>
    <property type="match status" value="1"/>
</dbReference>
<dbReference type="GO" id="GO:0015074">
    <property type="term" value="P:DNA integration"/>
    <property type="evidence" value="ECO:0007669"/>
    <property type="project" value="InterPro"/>
</dbReference>
<evidence type="ECO:0000313" key="3">
    <source>
        <dbReference type="Proteomes" id="UP000054988"/>
    </source>
</evidence>
<proteinExistence type="predicted"/>
<dbReference type="InterPro" id="IPR011010">
    <property type="entry name" value="DNA_brk_join_enz"/>
</dbReference>
<dbReference type="InterPro" id="IPR013762">
    <property type="entry name" value="Integrase-like_cat_sf"/>
</dbReference>
<dbReference type="Gene3D" id="1.10.443.10">
    <property type="entry name" value="Intergrase catalytic core"/>
    <property type="match status" value="1"/>
</dbReference>
<accession>A0A0W0FYZ4</accession>
<dbReference type="InterPro" id="IPR052925">
    <property type="entry name" value="Phage_Integrase-like_Recomb"/>
</dbReference>
<organism evidence="2 3">
    <name type="scientific">Moniliophthora roreri</name>
    <name type="common">Frosty pod rot fungus</name>
    <name type="synonym">Monilia roreri</name>
    <dbReference type="NCBI Taxonomy" id="221103"/>
    <lineage>
        <taxon>Eukaryota</taxon>
        <taxon>Fungi</taxon>
        <taxon>Dikarya</taxon>
        <taxon>Basidiomycota</taxon>
        <taxon>Agaricomycotina</taxon>
        <taxon>Agaricomycetes</taxon>
        <taxon>Agaricomycetidae</taxon>
        <taxon>Agaricales</taxon>
        <taxon>Marasmiineae</taxon>
        <taxon>Marasmiaceae</taxon>
        <taxon>Moniliophthora</taxon>
    </lineage>
</organism>
<sequence>MLRVLKATLDLSDPFDACIWALACCAFWGMMRFSEVTVKSRSDFDGTKHLKQSDVTFGADNTGNLFTTLHLPLAKTAEAGEVQKVHVTEHKDTCPLDALLNLARVVPAGPDDPLFSWWDKKGEIRPMVHKAALEHINSIMTAWGWGTSFSHSFCIGSASHYMSLGKDPEIICIAGQWKSLAYQTYLQAFELVVSKHMNANPSDTVSRSSGWTKCWLFTVKASKEYIPNEHHSWRWVHC</sequence>
<dbReference type="PANTHER" id="PTHR34605">
    <property type="entry name" value="PHAGE_INTEGRASE DOMAIN-CONTAINING PROTEIN"/>
    <property type="match status" value="1"/>
</dbReference>
<dbReference type="EMBL" id="LATX01001451">
    <property type="protein sequence ID" value="KTB41504.1"/>
    <property type="molecule type" value="Genomic_DNA"/>
</dbReference>
<dbReference type="GO" id="GO:0003677">
    <property type="term" value="F:DNA binding"/>
    <property type="evidence" value="ECO:0007669"/>
    <property type="project" value="InterPro"/>
</dbReference>
<evidence type="ECO:0000313" key="2">
    <source>
        <dbReference type="EMBL" id="KTB41504.1"/>
    </source>
</evidence>
<protein>
    <recommendedName>
        <fullName evidence="4">Tyr recombinase domain-containing protein</fullName>
    </recommendedName>
</protein>
<keyword evidence="1" id="KW-0233">DNA recombination</keyword>
<evidence type="ECO:0000256" key="1">
    <source>
        <dbReference type="ARBA" id="ARBA00023172"/>
    </source>
</evidence>
<gene>
    <name evidence="2" type="ORF">WG66_5924</name>
</gene>
<dbReference type="GO" id="GO:0006310">
    <property type="term" value="P:DNA recombination"/>
    <property type="evidence" value="ECO:0007669"/>
    <property type="project" value="UniProtKB-KW"/>
</dbReference>
<dbReference type="AlphaFoldDB" id="A0A0W0FYZ4"/>
<dbReference type="Proteomes" id="UP000054988">
    <property type="component" value="Unassembled WGS sequence"/>
</dbReference>
<dbReference type="SUPFAM" id="SSF56349">
    <property type="entry name" value="DNA breaking-rejoining enzymes"/>
    <property type="match status" value="1"/>
</dbReference>
<evidence type="ECO:0008006" key="4">
    <source>
        <dbReference type="Google" id="ProtNLM"/>
    </source>
</evidence>
<name>A0A0W0FYZ4_MONRR</name>